<dbReference type="AlphaFoldDB" id="G2R1W6"/>
<evidence type="ECO:0000256" key="1">
    <source>
        <dbReference type="SAM" id="MobiDB-lite"/>
    </source>
</evidence>
<dbReference type="GeneID" id="11517250"/>
<protein>
    <submittedName>
        <fullName evidence="2">Uncharacterized protein</fullName>
    </submittedName>
</protein>
<evidence type="ECO:0000313" key="2">
    <source>
        <dbReference type="EMBL" id="AEO64942.1"/>
    </source>
</evidence>
<keyword evidence="3" id="KW-1185">Reference proteome</keyword>
<dbReference type="Proteomes" id="UP000008181">
    <property type="component" value="Chromosome 2"/>
</dbReference>
<gene>
    <name evidence="2" type="ORF">THITE_2111333</name>
</gene>
<sequence length="305" mass="34498">MASRKPAPPGANPYQTIQCSHCKSSCTVRCIESHGDFFRCHNRDCPLHTNPAHVLPFEGLIVPWKTYPDPDPDYDLFGVPSQDDDQPPTDFRPATGGGRRDRDPFRPFDFGPEPDMDSIRRDRHRRPPRGLDPDYDEREKWRSDLPPKDGRRPGRAPPDDGFPWSDRVPFDSGFPRPTRDYGLDPDRGRHRDRTTSRTGTGIPPWGGRDPFDSDFFRRARERHMGPFSNFFTASDPFGSTFFQSSRGGYGHATGGLFGPDSDFARTMADIDRMTEGLGRMGLNDDPFGSFFSSPFGRRRPGPGPF</sequence>
<evidence type="ECO:0000313" key="3">
    <source>
        <dbReference type="Proteomes" id="UP000008181"/>
    </source>
</evidence>
<feature type="compositionally biased region" description="Basic and acidic residues" evidence="1">
    <location>
        <begin position="177"/>
        <end position="195"/>
    </location>
</feature>
<dbReference type="HOGENOM" id="CLU_912710_0_0_1"/>
<dbReference type="RefSeq" id="XP_003651278.1">
    <property type="nucleotide sequence ID" value="XM_003651230.1"/>
</dbReference>
<dbReference type="EMBL" id="CP003010">
    <property type="protein sequence ID" value="AEO64942.1"/>
    <property type="molecule type" value="Genomic_DNA"/>
</dbReference>
<name>G2R1W6_THETT</name>
<dbReference type="KEGG" id="ttt:THITE_2111333"/>
<accession>G2R1W6</accession>
<feature type="compositionally biased region" description="Basic and acidic residues" evidence="1">
    <location>
        <begin position="129"/>
        <end position="152"/>
    </location>
</feature>
<reference evidence="2 3" key="1">
    <citation type="journal article" date="2011" name="Nat. Biotechnol.">
        <title>Comparative genomic analysis of the thermophilic biomass-degrading fungi Myceliophthora thermophila and Thielavia terrestris.</title>
        <authorList>
            <person name="Berka R.M."/>
            <person name="Grigoriev I.V."/>
            <person name="Otillar R."/>
            <person name="Salamov A."/>
            <person name="Grimwood J."/>
            <person name="Reid I."/>
            <person name="Ishmael N."/>
            <person name="John T."/>
            <person name="Darmond C."/>
            <person name="Moisan M.-C."/>
            <person name="Henrissat B."/>
            <person name="Coutinho P.M."/>
            <person name="Lombard V."/>
            <person name="Natvig D.O."/>
            <person name="Lindquist E."/>
            <person name="Schmutz J."/>
            <person name="Lucas S."/>
            <person name="Harris P."/>
            <person name="Powlowski J."/>
            <person name="Bellemare A."/>
            <person name="Taylor D."/>
            <person name="Butler G."/>
            <person name="de Vries R.P."/>
            <person name="Allijn I.E."/>
            <person name="van den Brink J."/>
            <person name="Ushinsky S."/>
            <person name="Storms R."/>
            <person name="Powell A.J."/>
            <person name="Paulsen I.T."/>
            <person name="Elbourne L.D.H."/>
            <person name="Baker S.E."/>
            <person name="Magnuson J."/>
            <person name="LaBoissiere S."/>
            <person name="Clutterbuck A.J."/>
            <person name="Martinez D."/>
            <person name="Wogulis M."/>
            <person name="de Leon A.L."/>
            <person name="Rey M.W."/>
            <person name="Tsang A."/>
        </authorList>
    </citation>
    <scope>NUCLEOTIDE SEQUENCE [LARGE SCALE GENOMIC DNA]</scope>
    <source>
        <strain evidence="3">ATCC 38088 / NRRL 8126</strain>
    </source>
</reference>
<organism evidence="2 3">
    <name type="scientific">Thermothielavioides terrestris (strain ATCC 38088 / NRRL 8126)</name>
    <name type="common">Thielavia terrestris</name>
    <dbReference type="NCBI Taxonomy" id="578455"/>
    <lineage>
        <taxon>Eukaryota</taxon>
        <taxon>Fungi</taxon>
        <taxon>Dikarya</taxon>
        <taxon>Ascomycota</taxon>
        <taxon>Pezizomycotina</taxon>
        <taxon>Sordariomycetes</taxon>
        <taxon>Sordariomycetidae</taxon>
        <taxon>Sordariales</taxon>
        <taxon>Chaetomiaceae</taxon>
        <taxon>Thermothielavioides</taxon>
        <taxon>Thermothielavioides terrestris</taxon>
    </lineage>
</organism>
<feature type="region of interest" description="Disordered" evidence="1">
    <location>
        <begin position="72"/>
        <end position="210"/>
    </location>
</feature>
<proteinExistence type="predicted"/>
<dbReference type="OrthoDB" id="10678001at2759"/>